<reference evidence="1 2" key="1">
    <citation type="submission" date="2014-05" db="EMBL/GenBank/DDBJ databases">
        <title>ATOL: Assembling a taxonomically balanced genome-scale reconstruction of the evolutionary history of the Enterobacteriaceae.</title>
        <authorList>
            <person name="Plunkett G.III."/>
            <person name="Neeno-Eckwall E.C."/>
            <person name="Glasner J.D."/>
            <person name="Perna N.T."/>
        </authorList>
    </citation>
    <scope>NUCLEOTIDE SEQUENCE [LARGE SCALE GENOMIC DNA]</scope>
    <source>
        <strain evidence="1 2">ATCC 33301</strain>
    </source>
</reference>
<dbReference type="NCBIfam" id="TIGR03034">
    <property type="entry name" value="YPO3983 family protein"/>
    <property type="match status" value="1"/>
</dbReference>
<dbReference type="eggNOG" id="COG0739">
    <property type="taxonomic scope" value="Bacteria"/>
</dbReference>
<dbReference type="OrthoDB" id="612868at2"/>
<comment type="caution">
    <text evidence="1">The sequence shown here is derived from an EMBL/GenBank/DDBJ whole genome shotgun (WGS) entry which is preliminary data.</text>
</comment>
<sequence>MSELKYPCTIFKTRRQMDDYSASDMRYGDLTEAQLKSHYSLDYISDQVDPWTLHRRSSMDRPQSMFCCNLRQSKEKVTRQQCTSILFDEFRALSRQFSLYGPYRYLIQKMITHMQKNTGSIFRDSLLDRALQEKIYGESSGENSTRLLLKKTFDLNIDWDKKYYPASKKGKFYETISGGRLPKFDSLKDNFNGMGITIHDTWSTHIIIKSLQIKKNDYCAIVQYRVQDHFGLDSYDVMNKKFNQFLIFRIWFVLQRYKEFGFKPFITQINSTIEISGSRDDI</sequence>
<dbReference type="InterPro" id="IPR017483">
    <property type="entry name" value="CHP03034"/>
</dbReference>
<organism evidence="1 2">
    <name type="scientific">Tatumella ptyseos ATCC 33301</name>
    <dbReference type="NCBI Taxonomy" id="1005995"/>
    <lineage>
        <taxon>Bacteria</taxon>
        <taxon>Pseudomonadati</taxon>
        <taxon>Pseudomonadota</taxon>
        <taxon>Gammaproteobacteria</taxon>
        <taxon>Enterobacterales</taxon>
        <taxon>Erwiniaceae</taxon>
        <taxon>Tatumella</taxon>
    </lineage>
</organism>
<evidence type="ECO:0008006" key="3">
    <source>
        <dbReference type="Google" id="ProtNLM"/>
    </source>
</evidence>
<keyword evidence="2" id="KW-1185">Reference proteome</keyword>
<dbReference type="Pfam" id="PF11692">
    <property type="entry name" value="DUF3289"/>
    <property type="match status" value="1"/>
</dbReference>
<dbReference type="AlphaFoldDB" id="A0A085JQK6"/>
<evidence type="ECO:0000313" key="1">
    <source>
        <dbReference type="EMBL" id="KFD22752.1"/>
    </source>
</evidence>
<gene>
    <name evidence="1" type="ORF">GTPT_0013</name>
</gene>
<dbReference type="Proteomes" id="UP000028602">
    <property type="component" value="Unassembled WGS sequence"/>
</dbReference>
<proteinExistence type="predicted"/>
<protein>
    <recommendedName>
        <fullName evidence="3">DUF3289 family protein</fullName>
    </recommendedName>
</protein>
<dbReference type="EMBL" id="JMPR01000001">
    <property type="protein sequence ID" value="KFD22752.1"/>
    <property type="molecule type" value="Genomic_DNA"/>
</dbReference>
<accession>A0A085JQK6</accession>
<name>A0A085JQK6_9GAMM</name>
<evidence type="ECO:0000313" key="2">
    <source>
        <dbReference type="Proteomes" id="UP000028602"/>
    </source>
</evidence>
<dbReference type="RefSeq" id="WP_029990615.1">
    <property type="nucleotide sequence ID" value="NZ_ATMJ01000029.1"/>
</dbReference>